<feature type="active site" description="Proton donor" evidence="18">
    <location>
        <position position="267"/>
    </location>
</feature>
<comment type="pathway">
    <text evidence="3">Protein modification; protein glycosylation.</text>
</comment>
<evidence type="ECO:0000256" key="13">
    <source>
        <dbReference type="ARBA" id="ARBA00023157"/>
    </source>
</evidence>
<evidence type="ECO:0000256" key="8">
    <source>
        <dbReference type="ARBA" id="ARBA00022837"/>
    </source>
</evidence>
<dbReference type="EC" id="3.2.1.-" evidence="21"/>
<keyword evidence="6 19" id="KW-0479">Metal-binding</keyword>
<dbReference type="InterPro" id="IPR012341">
    <property type="entry name" value="6hp_glycosidase-like_sf"/>
</dbReference>
<evidence type="ECO:0000256" key="21">
    <source>
        <dbReference type="RuleBase" id="RU361193"/>
    </source>
</evidence>
<evidence type="ECO:0000256" key="20">
    <source>
        <dbReference type="PIRSR" id="PIRSR601382-3"/>
    </source>
</evidence>
<keyword evidence="9" id="KW-0735">Signal-anchor</keyword>
<evidence type="ECO:0000256" key="1">
    <source>
        <dbReference type="ARBA" id="ARBA00001913"/>
    </source>
</evidence>
<keyword evidence="5 22" id="KW-0812">Transmembrane</keyword>
<evidence type="ECO:0000256" key="14">
    <source>
        <dbReference type="ARBA" id="ARBA00023180"/>
    </source>
</evidence>
<evidence type="ECO:0000256" key="7">
    <source>
        <dbReference type="ARBA" id="ARBA00022801"/>
    </source>
</evidence>
<keyword evidence="8 19" id="KW-0106">Calcium</keyword>
<comment type="cofactor">
    <cofactor evidence="1 19">
        <name>Ca(2+)</name>
        <dbReference type="ChEBI" id="CHEBI:29108"/>
    </cofactor>
</comment>
<dbReference type="Gene3D" id="1.50.10.10">
    <property type="match status" value="1"/>
</dbReference>
<evidence type="ECO:0000256" key="4">
    <source>
        <dbReference type="ARBA" id="ARBA00007658"/>
    </source>
</evidence>
<comment type="catalytic activity">
    <reaction evidence="17">
        <text>N(4)-(alpha-D-Man-(1-&gt;2)-alpha-D-Man-(1-&gt;2)-alpha-D-Man-(1-&gt;3)-[alpha-D-Man-(1-&gt;2)-alpha-D-Man-(1-&gt;3)-[alpha-D-Man-(1-&gt;2)-alpha-D-Man-(1-&gt;6)]-alpha-D-Man-(1-&gt;6)]-beta-D-Man-(1-&gt;4)-beta-D-GlcNAc-(1-&gt;4)-beta-D-GlcNAc)-L-asparaginyl-[protein] (N-glucan mannose isomer 9A1,2,3B1,2,3) + 4 H2O = N(4)-(alpha-D-Man-(1-&gt;3)-[alpha-D-Man-(1-&gt;3)-[alpha-D-Man-(1-&gt;6)]-alpha-D-Man-(1-&gt;6)]-beta-D-Man-(1-&gt;4)-beta-D-GlcNAc-(1-&gt;4)-beta-D-GlcNAc)-L-asparaginyl-[protein] (N-glucan mannose isomer 5A1,2) + 4 beta-D-mannose</text>
        <dbReference type="Rhea" id="RHEA:56008"/>
        <dbReference type="Rhea" id="RHEA-COMP:14356"/>
        <dbReference type="Rhea" id="RHEA-COMP:14367"/>
        <dbReference type="ChEBI" id="CHEBI:15377"/>
        <dbReference type="ChEBI" id="CHEBI:28563"/>
        <dbReference type="ChEBI" id="CHEBI:59087"/>
        <dbReference type="ChEBI" id="CHEBI:139493"/>
        <dbReference type="EC" id="3.2.1.113"/>
    </reaction>
</comment>
<evidence type="ECO:0000256" key="2">
    <source>
        <dbReference type="ARBA" id="ARBA00004323"/>
    </source>
</evidence>
<proteinExistence type="inferred from homology"/>
<evidence type="ECO:0000256" key="9">
    <source>
        <dbReference type="ARBA" id="ARBA00022968"/>
    </source>
</evidence>
<organism evidence="23 24">
    <name type="scientific">Caenorhabditis nigoni</name>
    <dbReference type="NCBI Taxonomy" id="1611254"/>
    <lineage>
        <taxon>Eukaryota</taxon>
        <taxon>Metazoa</taxon>
        <taxon>Ecdysozoa</taxon>
        <taxon>Nematoda</taxon>
        <taxon>Chromadorea</taxon>
        <taxon>Rhabditida</taxon>
        <taxon>Rhabditina</taxon>
        <taxon>Rhabditomorpha</taxon>
        <taxon>Rhabditoidea</taxon>
        <taxon>Rhabditidae</taxon>
        <taxon>Peloderinae</taxon>
        <taxon>Caenorhabditis</taxon>
    </lineage>
</organism>
<keyword evidence="12 22" id="KW-0472">Membrane</keyword>
<dbReference type="SUPFAM" id="SSF48225">
    <property type="entry name" value="Seven-hairpin glycosidases"/>
    <property type="match status" value="1"/>
</dbReference>
<keyword evidence="14" id="KW-0325">Glycoprotein</keyword>
<feature type="disulfide bond" evidence="20">
    <location>
        <begin position="464"/>
        <end position="497"/>
    </location>
</feature>
<evidence type="ECO:0000313" key="24">
    <source>
        <dbReference type="Proteomes" id="UP000230233"/>
    </source>
</evidence>
<dbReference type="GO" id="GO:0000139">
    <property type="term" value="C:Golgi membrane"/>
    <property type="evidence" value="ECO:0007669"/>
    <property type="project" value="UniProtKB-SubCell"/>
</dbReference>
<evidence type="ECO:0000256" key="10">
    <source>
        <dbReference type="ARBA" id="ARBA00022989"/>
    </source>
</evidence>
<dbReference type="Proteomes" id="UP000230233">
    <property type="component" value="Chromosome I"/>
</dbReference>
<comment type="subcellular location">
    <subcellularLocation>
        <location evidence="2">Golgi apparatus membrane</location>
        <topology evidence="2">Single-pass type II membrane protein</topology>
    </subcellularLocation>
</comment>
<evidence type="ECO:0000256" key="3">
    <source>
        <dbReference type="ARBA" id="ARBA00004922"/>
    </source>
</evidence>
<evidence type="ECO:0000256" key="11">
    <source>
        <dbReference type="ARBA" id="ARBA00023034"/>
    </source>
</evidence>
<reference evidence="24" key="1">
    <citation type="submission" date="2017-10" db="EMBL/GenBank/DDBJ databases">
        <title>Rapid genome shrinkage in a self-fertile nematode reveals novel sperm competition proteins.</title>
        <authorList>
            <person name="Yin D."/>
            <person name="Schwarz E.M."/>
            <person name="Thomas C.G."/>
            <person name="Felde R.L."/>
            <person name="Korf I.F."/>
            <person name="Cutter A.D."/>
            <person name="Schartner C.M."/>
            <person name="Ralston E.J."/>
            <person name="Meyer B.J."/>
            <person name="Haag E.S."/>
        </authorList>
    </citation>
    <scope>NUCLEOTIDE SEQUENCE [LARGE SCALE GENOMIC DNA]</scope>
    <source>
        <strain evidence="24">JU1422</strain>
    </source>
</reference>
<dbReference type="InterPro" id="IPR050749">
    <property type="entry name" value="Glycosyl_Hydrolase_47"/>
</dbReference>
<dbReference type="Pfam" id="PF01532">
    <property type="entry name" value="Glyco_hydro_47"/>
    <property type="match status" value="1"/>
</dbReference>
<feature type="transmembrane region" description="Helical" evidence="22">
    <location>
        <begin position="99"/>
        <end position="119"/>
    </location>
</feature>
<dbReference type="GO" id="GO:0004571">
    <property type="term" value="F:mannosyl-oligosaccharide 1,2-alpha-mannosidase activity"/>
    <property type="evidence" value="ECO:0007669"/>
    <property type="project" value="UniProtKB-EC"/>
</dbReference>
<evidence type="ECO:0000256" key="17">
    <source>
        <dbReference type="ARBA" id="ARBA00048605"/>
    </source>
</evidence>
<dbReference type="FunFam" id="1.50.10.10:FF:000017">
    <property type="entry name" value="alpha-1,2-Mannosidase"/>
    <property type="match status" value="1"/>
</dbReference>
<dbReference type="GO" id="GO:0005509">
    <property type="term" value="F:calcium ion binding"/>
    <property type="evidence" value="ECO:0007669"/>
    <property type="project" value="InterPro"/>
</dbReference>
<comment type="similarity">
    <text evidence="4 21">Belongs to the glycosyl hydrolase 47 family.</text>
</comment>
<accession>A0A2G5VVA3</accession>
<dbReference type="PANTHER" id="PTHR11742">
    <property type="entry name" value="MANNOSYL-OLIGOSACCHARIDE ALPHA-1,2-MANNOSIDASE-RELATED"/>
    <property type="match status" value="1"/>
</dbReference>
<evidence type="ECO:0000256" key="19">
    <source>
        <dbReference type="PIRSR" id="PIRSR601382-2"/>
    </source>
</evidence>
<dbReference type="PRINTS" id="PR00747">
    <property type="entry name" value="GLYHDRLASE47"/>
</dbReference>
<name>A0A2G5VVA3_9PELO</name>
<dbReference type="GO" id="GO:0005975">
    <property type="term" value="P:carbohydrate metabolic process"/>
    <property type="evidence" value="ECO:0007669"/>
    <property type="project" value="InterPro"/>
</dbReference>
<feature type="active site" description="Proton donor" evidence="18">
    <location>
        <position position="511"/>
    </location>
</feature>
<evidence type="ECO:0000256" key="18">
    <source>
        <dbReference type="PIRSR" id="PIRSR601382-1"/>
    </source>
</evidence>
<dbReference type="GO" id="GO:0006491">
    <property type="term" value="P:N-glycan processing"/>
    <property type="evidence" value="ECO:0007669"/>
    <property type="project" value="UniProtKB-ARBA"/>
</dbReference>
<dbReference type="AlphaFoldDB" id="A0A2G5VVA3"/>
<evidence type="ECO:0000256" key="6">
    <source>
        <dbReference type="ARBA" id="ARBA00022723"/>
    </source>
</evidence>
<evidence type="ECO:0000256" key="15">
    <source>
        <dbReference type="ARBA" id="ARBA00023295"/>
    </source>
</evidence>
<gene>
    <name evidence="23" type="primary">Cni-mans-1</name>
    <name evidence="23" type="synonym">Cnig_chr_I.g88</name>
    <name evidence="23" type="ORF">B9Z55_000088</name>
</gene>
<keyword evidence="24" id="KW-1185">Reference proteome</keyword>
<dbReference type="OrthoDB" id="8118055at2759"/>
<keyword evidence="7 21" id="KW-0378">Hydrolase</keyword>
<evidence type="ECO:0000256" key="5">
    <source>
        <dbReference type="ARBA" id="ARBA00022692"/>
    </source>
</evidence>
<keyword evidence="15 21" id="KW-0326">Glycosidase</keyword>
<evidence type="ECO:0000313" key="23">
    <source>
        <dbReference type="EMBL" id="PIC55725.1"/>
    </source>
</evidence>
<feature type="active site" evidence="18">
    <location>
        <position position="400"/>
    </location>
</feature>
<evidence type="ECO:0000256" key="16">
    <source>
        <dbReference type="ARBA" id="ARBA00047669"/>
    </source>
</evidence>
<sequence length="631" mass="72387">MGPVEIYHSVPQLSEYLVLETSYQPVRHLPGFYGTGKEKLGKSFSFFSGKIHFLDSFIDSFSAQAYLGSFPSFSERRNSENVKSANLKNDMGLRSHEQLVVCVGVMFLLTVCITAFFFLPSGGADLYFREENSVHVRDTFIRNEALRKKEQEELLKKAEEANPVPIPKPEIGAADDAEGRRIFVKQMIKFAWDGYRKYAWGENELRPNSRSGHSSSIFGYGKTGATIIDAIDTLFIVGLKEEYKEARDWIAEFNFKDLAKGDLSVFETNIRFTGGLLSAYALTGDKMFLTKAEDVATLLLPAFETPSGIPYSLIDLQTGRAKTYSWASGKAILSEYGSIQLEFDYLSNLTGNPIFAQKSNKIRDVLTAMEKPEGLYPIYISMDNPPRWGQHLFSMGAMADSWYEYLLKQWIATGKTDQRTKREYEEAIFAMEKRMLYKSEQSNLWYFAKLNGNRVEHTFEHLACFSGGMVVLHAMNEENATIAQHYMDLGKNIGHTCHESYARSTTGIGPESFQFTSSIEAKTERRQDSYYILRPEVVETWFYLWRATKDEKYRQWAWDHVQNLEKYAKGNAGYSGIRNVYDSNPEQDDVQQSFLFAELFKYLYLIFSDDDVLPLDQWVFNTEAHPFRIRN</sequence>
<keyword evidence="13 20" id="KW-1015">Disulfide bond</keyword>
<evidence type="ECO:0000256" key="12">
    <source>
        <dbReference type="ARBA" id="ARBA00023136"/>
    </source>
</evidence>
<feature type="binding site" evidence="19">
    <location>
        <position position="622"/>
    </location>
    <ligand>
        <name>Ca(2+)</name>
        <dbReference type="ChEBI" id="CHEBI:29108"/>
    </ligand>
</feature>
<protein>
    <recommendedName>
        <fullName evidence="21">alpha-1,2-Mannosidase</fullName>
        <ecNumber evidence="21">3.2.1.-</ecNumber>
    </recommendedName>
</protein>
<dbReference type="GO" id="GO:0005783">
    <property type="term" value="C:endoplasmic reticulum"/>
    <property type="evidence" value="ECO:0007669"/>
    <property type="project" value="TreeGrafter"/>
</dbReference>
<comment type="catalytic activity">
    <reaction evidence="16">
        <text>N(4)-(alpha-D-Man-(1-&gt;2)-alpha-D-Man-(1-&gt;2)-alpha-D-Man-(1-&gt;3)-[alpha-D-Man-(1-&gt;3)-[alpha-D-Man-(1-&gt;2)-alpha-D-Man-(1-&gt;6)]-alpha-D-Man-(1-&gt;6)]-beta-D-Man-(1-&gt;4)-beta-D-GlcNAc-(1-&gt;4)-beta-D-GlcNAc)-L-asparaginyl-[protein] (N-glucan mannose isomer 8A1,2,3B1,3) + 3 H2O = N(4)-(alpha-D-Man-(1-&gt;3)-[alpha-D-Man-(1-&gt;3)-[alpha-D-Man-(1-&gt;6)]-alpha-D-Man-(1-&gt;6)]-beta-D-Man-(1-&gt;4)-beta-D-GlcNAc-(1-&gt;4)-beta-D-GlcNAc)-L-asparaginyl-[protein] (N-glucan mannose isomer 5A1,2) + 3 beta-D-mannose</text>
        <dbReference type="Rhea" id="RHEA:56028"/>
        <dbReference type="Rhea" id="RHEA-COMP:14358"/>
        <dbReference type="Rhea" id="RHEA-COMP:14367"/>
        <dbReference type="ChEBI" id="CHEBI:15377"/>
        <dbReference type="ChEBI" id="CHEBI:28563"/>
        <dbReference type="ChEBI" id="CHEBI:59087"/>
        <dbReference type="ChEBI" id="CHEBI:60628"/>
        <dbReference type="EC" id="3.2.1.113"/>
    </reaction>
</comment>
<dbReference type="InterPro" id="IPR036026">
    <property type="entry name" value="Seven-hairpin_glycosidases"/>
</dbReference>
<dbReference type="STRING" id="1611254.A0A2G5VVA3"/>
<keyword evidence="11" id="KW-0333">Golgi apparatus</keyword>
<keyword evidence="10 22" id="KW-1133">Transmembrane helix</keyword>
<dbReference type="EMBL" id="PDUG01000001">
    <property type="protein sequence ID" value="PIC55725.1"/>
    <property type="molecule type" value="Genomic_DNA"/>
</dbReference>
<comment type="caution">
    <text evidence="23">The sequence shown here is derived from an EMBL/GenBank/DDBJ whole genome shotgun (WGS) entry which is preliminary data.</text>
</comment>
<evidence type="ECO:0000256" key="22">
    <source>
        <dbReference type="SAM" id="Phobius"/>
    </source>
</evidence>
<feature type="active site" evidence="18">
    <location>
        <position position="536"/>
    </location>
</feature>
<dbReference type="InterPro" id="IPR001382">
    <property type="entry name" value="Glyco_hydro_47"/>
</dbReference>
<dbReference type="PANTHER" id="PTHR11742:SF6">
    <property type="entry name" value="MANNOSYL-OLIGOSACCHARIDE ALPHA-1,2-MANNOSIDASE IA-RELATED"/>
    <property type="match status" value="1"/>
</dbReference>